<keyword evidence="3" id="KW-1185">Reference proteome</keyword>
<protein>
    <recommendedName>
        <fullName evidence="1">N-acetyltransferase domain-containing protein</fullName>
    </recommendedName>
</protein>
<evidence type="ECO:0000259" key="1">
    <source>
        <dbReference type="PROSITE" id="PS51186"/>
    </source>
</evidence>
<evidence type="ECO:0000313" key="3">
    <source>
        <dbReference type="Proteomes" id="UP000054279"/>
    </source>
</evidence>
<organism evidence="2 3">
    <name type="scientific">Sphaerobolus stellatus (strain SS14)</name>
    <dbReference type="NCBI Taxonomy" id="990650"/>
    <lineage>
        <taxon>Eukaryota</taxon>
        <taxon>Fungi</taxon>
        <taxon>Dikarya</taxon>
        <taxon>Basidiomycota</taxon>
        <taxon>Agaricomycotina</taxon>
        <taxon>Agaricomycetes</taxon>
        <taxon>Phallomycetidae</taxon>
        <taxon>Geastrales</taxon>
        <taxon>Sphaerobolaceae</taxon>
        <taxon>Sphaerobolus</taxon>
    </lineage>
</organism>
<dbReference type="Gene3D" id="3.40.630.30">
    <property type="match status" value="1"/>
</dbReference>
<accession>A0A0C9VHT2</accession>
<dbReference type="Pfam" id="PF00583">
    <property type="entry name" value="Acetyltransf_1"/>
    <property type="match status" value="1"/>
</dbReference>
<dbReference type="PANTHER" id="PTHR42791">
    <property type="entry name" value="GNAT FAMILY ACETYLTRANSFERASE"/>
    <property type="match status" value="1"/>
</dbReference>
<dbReference type="EMBL" id="KN837140">
    <property type="protein sequence ID" value="KIJ40962.1"/>
    <property type="molecule type" value="Genomic_DNA"/>
</dbReference>
<dbReference type="InterPro" id="IPR000182">
    <property type="entry name" value="GNAT_dom"/>
</dbReference>
<dbReference type="PANTHER" id="PTHR42791:SF1">
    <property type="entry name" value="N-ACETYLTRANSFERASE DOMAIN-CONTAINING PROTEIN"/>
    <property type="match status" value="1"/>
</dbReference>
<name>A0A0C9VHT2_SPHS4</name>
<proteinExistence type="predicted"/>
<dbReference type="CDD" id="cd04301">
    <property type="entry name" value="NAT_SF"/>
    <property type="match status" value="1"/>
</dbReference>
<sequence length="221" mass="24676">MDLSIKEVRTRKTKYFDGAIQALAEAFETDADFVTGGNPSLFKEVITAYLGMGISEGHVDVAVINHEVVGVICWLEPGKEIKPMKDPGYAAFWEKLCPQTKKWYMEDAGPNMQTLRNEGFKLPAGCLDRYAIEILGVKPKNRGKGIGGMLIRQCIDAAKREIRPEAAMACVISTDIAMSAYRAQGMELRATKHIPRSPWSTEGYDRHAMVYSKFNVDMLHI</sequence>
<feature type="domain" description="N-acetyltransferase" evidence="1">
    <location>
        <begin position="21"/>
        <end position="217"/>
    </location>
</feature>
<dbReference type="HOGENOM" id="CLU_1267606_0_0_1"/>
<evidence type="ECO:0000313" key="2">
    <source>
        <dbReference type="EMBL" id="KIJ40962.1"/>
    </source>
</evidence>
<dbReference type="Proteomes" id="UP000054279">
    <property type="component" value="Unassembled WGS sequence"/>
</dbReference>
<reference evidence="2 3" key="1">
    <citation type="submission" date="2014-06" db="EMBL/GenBank/DDBJ databases">
        <title>Evolutionary Origins and Diversification of the Mycorrhizal Mutualists.</title>
        <authorList>
            <consortium name="DOE Joint Genome Institute"/>
            <consortium name="Mycorrhizal Genomics Consortium"/>
            <person name="Kohler A."/>
            <person name="Kuo A."/>
            <person name="Nagy L.G."/>
            <person name="Floudas D."/>
            <person name="Copeland A."/>
            <person name="Barry K.W."/>
            <person name="Cichocki N."/>
            <person name="Veneault-Fourrey C."/>
            <person name="LaButti K."/>
            <person name="Lindquist E.A."/>
            <person name="Lipzen A."/>
            <person name="Lundell T."/>
            <person name="Morin E."/>
            <person name="Murat C."/>
            <person name="Riley R."/>
            <person name="Ohm R."/>
            <person name="Sun H."/>
            <person name="Tunlid A."/>
            <person name="Henrissat B."/>
            <person name="Grigoriev I.V."/>
            <person name="Hibbett D.S."/>
            <person name="Martin F."/>
        </authorList>
    </citation>
    <scope>NUCLEOTIDE SEQUENCE [LARGE SCALE GENOMIC DNA]</scope>
    <source>
        <strain evidence="2 3">SS14</strain>
    </source>
</reference>
<dbReference type="SUPFAM" id="SSF55729">
    <property type="entry name" value="Acyl-CoA N-acyltransferases (Nat)"/>
    <property type="match status" value="1"/>
</dbReference>
<dbReference type="OrthoDB" id="61113at2759"/>
<dbReference type="InterPro" id="IPR052523">
    <property type="entry name" value="Trichothecene_AcTrans"/>
</dbReference>
<dbReference type="InterPro" id="IPR016181">
    <property type="entry name" value="Acyl_CoA_acyltransferase"/>
</dbReference>
<dbReference type="AlphaFoldDB" id="A0A0C9VHT2"/>
<dbReference type="GO" id="GO:0016747">
    <property type="term" value="F:acyltransferase activity, transferring groups other than amino-acyl groups"/>
    <property type="evidence" value="ECO:0007669"/>
    <property type="project" value="InterPro"/>
</dbReference>
<gene>
    <name evidence="2" type="ORF">M422DRAFT_256140</name>
</gene>
<dbReference type="PROSITE" id="PS51186">
    <property type="entry name" value="GNAT"/>
    <property type="match status" value="1"/>
</dbReference>